<sequence>LLNKLNTPKHIIHNKENQSETPKNFDKPILNNSKQTHKNIQTKIDNQEQEIQ</sequence>
<keyword evidence="3" id="KW-1185">Reference proteome</keyword>
<reference evidence="2" key="1">
    <citation type="submission" date="2021-06" db="EMBL/GenBank/DDBJ databases">
        <authorList>
            <person name="Kallberg Y."/>
            <person name="Tangrot J."/>
            <person name="Rosling A."/>
        </authorList>
    </citation>
    <scope>NUCLEOTIDE SEQUENCE</scope>
    <source>
        <strain evidence="2">IN212</strain>
    </source>
</reference>
<accession>A0A9N9JRH1</accession>
<feature type="compositionally biased region" description="Polar residues" evidence="1">
    <location>
        <begin position="30"/>
        <end position="46"/>
    </location>
</feature>
<organism evidence="2 3">
    <name type="scientific">Racocetra fulgida</name>
    <dbReference type="NCBI Taxonomy" id="60492"/>
    <lineage>
        <taxon>Eukaryota</taxon>
        <taxon>Fungi</taxon>
        <taxon>Fungi incertae sedis</taxon>
        <taxon>Mucoromycota</taxon>
        <taxon>Glomeromycotina</taxon>
        <taxon>Glomeromycetes</taxon>
        <taxon>Diversisporales</taxon>
        <taxon>Gigasporaceae</taxon>
        <taxon>Racocetra</taxon>
    </lineage>
</organism>
<name>A0A9N9JRH1_9GLOM</name>
<dbReference type="AlphaFoldDB" id="A0A9N9JRH1"/>
<dbReference type="Proteomes" id="UP000789396">
    <property type="component" value="Unassembled WGS sequence"/>
</dbReference>
<feature type="compositionally biased region" description="Basic and acidic residues" evidence="1">
    <location>
        <begin position="13"/>
        <end position="26"/>
    </location>
</feature>
<dbReference type="EMBL" id="CAJVPZ010063821">
    <property type="protein sequence ID" value="CAG8793667.1"/>
    <property type="molecule type" value="Genomic_DNA"/>
</dbReference>
<feature type="non-terminal residue" evidence="2">
    <location>
        <position position="52"/>
    </location>
</feature>
<evidence type="ECO:0000313" key="3">
    <source>
        <dbReference type="Proteomes" id="UP000789396"/>
    </source>
</evidence>
<proteinExistence type="predicted"/>
<feature type="region of interest" description="Disordered" evidence="1">
    <location>
        <begin position="1"/>
        <end position="52"/>
    </location>
</feature>
<feature type="non-terminal residue" evidence="2">
    <location>
        <position position="1"/>
    </location>
</feature>
<evidence type="ECO:0000256" key="1">
    <source>
        <dbReference type="SAM" id="MobiDB-lite"/>
    </source>
</evidence>
<comment type="caution">
    <text evidence="2">The sequence shown here is derived from an EMBL/GenBank/DDBJ whole genome shotgun (WGS) entry which is preliminary data.</text>
</comment>
<gene>
    <name evidence="2" type="ORF">RFULGI_LOCUS16997</name>
</gene>
<evidence type="ECO:0000313" key="2">
    <source>
        <dbReference type="EMBL" id="CAG8793667.1"/>
    </source>
</evidence>
<protein>
    <submittedName>
        <fullName evidence="2">8348_t:CDS:1</fullName>
    </submittedName>
</protein>